<dbReference type="InterPro" id="IPR036249">
    <property type="entry name" value="Thioredoxin-like_sf"/>
</dbReference>
<organism evidence="3 4">
    <name type="scientific">Gemmobacter denitrificans</name>
    <dbReference type="NCBI Taxonomy" id="3123040"/>
    <lineage>
        <taxon>Bacteria</taxon>
        <taxon>Pseudomonadati</taxon>
        <taxon>Pseudomonadota</taxon>
        <taxon>Alphaproteobacteria</taxon>
        <taxon>Rhodobacterales</taxon>
        <taxon>Paracoccaceae</taxon>
        <taxon>Gemmobacter</taxon>
    </lineage>
</organism>
<dbReference type="Gene3D" id="3.40.30.10">
    <property type="entry name" value="Glutaredoxin"/>
    <property type="match status" value="1"/>
</dbReference>
<feature type="domain" description="GST N-terminal" evidence="1">
    <location>
        <begin position="1"/>
        <end position="81"/>
    </location>
</feature>
<evidence type="ECO:0000259" key="1">
    <source>
        <dbReference type="PROSITE" id="PS50404"/>
    </source>
</evidence>
<dbReference type="PANTHER" id="PTHR44051">
    <property type="entry name" value="GLUTATHIONE S-TRANSFERASE-RELATED"/>
    <property type="match status" value="1"/>
</dbReference>
<dbReference type="EMBL" id="JBALHR010000003">
    <property type="protein sequence ID" value="MEH7827953.1"/>
    <property type="molecule type" value="Genomic_DNA"/>
</dbReference>
<dbReference type="Pfam" id="PF02798">
    <property type="entry name" value="GST_N"/>
    <property type="match status" value="1"/>
</dbReference>
<dbReference type="PROSITE" id="PS50405">
    <property type="entry name" value="GST_CTER"/>
    <property type="match status" value="1"/>
</dbReference>
<reference evidence="3" key="1">
    <citation type="submission" date="2024-02" db="EMBL/GenBank/DDBJ databases">
        <title>Genome sequences of strain Gemmobacter sp. JM10B15.</title>
        <authorList>
            <person name="Zhang M."/>
        </authorList>
    </citation>
    <scope>NUCLEOTIDE SEQUENCE</scope>
    <source>
        <strain evidence="3">JM10B15</strain>
    </source>
</reference>
<name>A0ABU8BTC2_9RHOB</name>
<comment type="caution">
    <text evidence="3">The sequence shown here is derived from an EMBL/GenBank/DDBJ whole genome shotgun (WGS) entry which is preliminary data.</text>
</comment>
<dbReference type="Pfam" id="PF13410">
    <property type="entry name" value="GST_C_2"/>
    <property type="match status" value="1"/>
</dbReference>
<dbReference type="CDD" id="cd03207">
    <property type="entry name" value="GST_C_8"/>
    <property type="match status" value="1"/>
</dbReference>
<dbReference type="SFLD" id="SFLDG01150">
    <property type="entry name" value="Main.1:_Beta-like"/>
    <property type="match status" value="1"/>
</dbReference>
<dbReference type="SFLD" id="SFLDS00019">
    <property type="entry name" value="Glutathione_Transferase_(cytos"/>
    <property type="match status" value="1"/>
</dbReference>
<dbReference type="Proteomes" id="UP001431963">
    <property type="component" value="Unassembled WGS sequence"/>
</dbReference>
<dbReference type="PANTHER" id="PTHR44051:SF21">
    <property type="entry name" value="GLUTATHIONE S-TRANSFERASE FAMILY PROTEIN"/>
    <property type="match status" value="1"/>
</dbReference>
<dbReference type="SFLD" id="SFLDG00358">
    <property type="entry name" value="Main_(cytGST)"/>
    <property type="match status" value="1"/>
</dbReference>
<dbReference type="Gene3D" id="1.20.1050.10">
    <property type="match status" value="1"/>
</dbReference>
<evidence type="ECO:0000259" key="2">
    <source>
        <dbReference type="PROSITE" id="PS50405"/>
    </source>
</evidence>
<dbReference type="InterPro" id="IPR004045">
    <property type="entry name" value="Glutathione_S-Trfase_N"/>
</dbReference>
<dbReference type="SUPFAM" id="SSF52833">
    <property type="entry name" value="Thioredoxin-like"/>
    <property type="match status" value="1"/>
</dbReference>
<keyword evidence="4" id="KW-1185">Reference proteome</keyword>
<gene>
    <name evidence="3" type="ORF">V6590_07320</name>
</gene>
<dbReference type="CDD" id="cd03046">
    <property type="entry name" value="GST_N_GTT1_like"/>
    <property type="match status" value="1"/>
</dbReference>
<dbReference type="SUPFAM" id="SSF47616">
    <property type="entry name" value="GST C-terminal domain-like"/>
    <property type="match status" value="1"/>
</dbReference>
<feature type="domain" description="GST C-terminal" evidence="2">
    <location>
        <begin position="83"/>
        <end position="203"/>
    </location>
</feature>
<evidence type="ECO:0000313" key="4">
    <source>
        <dbReference type="Proteomes" id="UP001431963"/>
    </source>
</evidence>
<dbReference type="InterPro" id="IPR010987">
    <property type="entry name" value="Glutathione-S-Trfase_C-like"/>
</dbReference>
<accession>A0ABU8BTC2</accession>
<dbReference type="RefSeq" id="WP_335421413.1">
    <property type="nucleotide sequence ID" value="NZ_JBALHR010000003.1"/>
</dbReference>
<protein>
    <submittedName>
        <fullName evidence="3">Glutathione S-transferase family protein</fullName>
    </submittedName>
</protein>
<dbReference type="InterPro" id="IPR036282">
    <property type="entry name" value="Glutathione-S-Trfase_C_sf"/>
</dbReference>
<evidence type="ECO:0000313" key="3">
    <source>
        <dbReference type="EMBL" id="MEH7827953.1"/>
    </source>
</evidence>
<dbReference type="PROSITE" id="PS50404">
    <property type="entry name" value="GST_NTER"/>
    <property type="match status" value="1"/>
</dbReference>
<dbReference type="InterPro" id="IPR040079">
    <property type="entry name" value="Glutathione_S-Trfase"/>
</dbReference>
<sequence length="203" mass="21828">MNRLTLYTNPMSRGRIARWMLEETGQPYEVVVLDYATTMKEPAYLAINPMGKVPALTHGDRVVTEGAAICTYLADAFPEAGLMPEDRAGFYRWMFFGAGPLEAAVTNAALQVVVPAERRGMVGYGSLEKVVATLSGHLAGQPYFLGSQFTAVDVYVGSQISWGLQFGTLPADPVLADYAARITARPAALRAKAADDALLGPKP</sequence>
<proteinExistence type="predicted"/>